<accession>A0ABN8CA01</accession>
<reference evidence="2 3" key="1">
    <citation type="submission" date="2021-11" db="EMBL/GenBank/DDBJ databases">
        <authorList>
            <person name="Islam A."/>
            <person name="Islam S."/>
            <person name="Flora M.S."/>
            <person name="Rahman M."/>
            <person name="Ziaur R.M."/>
            <person name="Epstein J.H."/>
            <person name="Hassan M."/>
            <person name="Klassen M."/>
            <person name="Woodard K."/>
            <person name="Webb A."/>
            <person name="Webby R.J."/>
            <person name="El Zowalaty M.E."/>
        </authorList>
    </citation>
    <scope>NUCLEOTIDE SEQUENCE [LARGE SCALE GENOMIC DNA]</scope>
    <source>
        <strain evidence="2">Pf1</strain>
    </source>
</reference>
<protein>
    <submittedName>
        <fullName evidence="2">Uncharacterized protein</fullName>
    </submittedName>
</protein>
<name>A0ABN8CA01_9STRA</name>
<dbReference type="Proteomes" id="UP001157938">
    <property type="component" value="Unassembled WGS sequence"/>
</dbReference>
<organism evidence="2 3">
    <name type="scientific">Peronospora farinosa</name>
    <dbReference type="NCBI Taxonomy" id="134698"/>
    <lineage>
        <taxon>Eukaryota</taxon>
        <taxon>Sar</taxon>
        <taxon>Stramenopiles</taxon>
        <taxon>Oomycota</taxon>
        <taxon>Peronosporomycetes</taxon>
        <taxon>Peronosporales</taxon>
        <taxon>Peronosporaceae</taxon>
        <taxon>Peronospora</taxon>
    </lineage>
</organism>
<keyword evidence="3" id="KW-1185">Reference proteome</keyword>
<dbReference type="EMBL" id="CAKLBC010001045">
    <property type="protein sequence ID" value="CAH0489253.1"/>
    <property type="molecule type" value="Genomic_DNA"/>
</dbReference>
<feature type="region of interest" description="Disordered" evidence="1">
    <location>
        <begin position="97"/>
        <end position="122"/>
    </location>
</feature>
<comment type="caution">
    <text evidence="2">The sequence shown here is derived from an EMBL/GenBank/DDBJ whole genome shotgun (WGS) entry which is preliminary data.</text>
</comment>
<evidence type="ECO:0000256" key="1">
    <source>
        <dbReference type="SAM" id="MobiDB-lite"/>
    </source>
</evidence>
<evidence type="ECO:0000313" key="3">
    <source>
        <dbReference type="Proteomes" id="UP001157938"/>
    </source>
</evidence>
<proteinExistence type="predicted"/>
<sequence>MDIVFRLPKDSHGITDEVASTLHWPFYGRCQENISVYTDLPRKLCTLPVIYVDMLKAYWDPSHVNAKALAPSSLALPQDLSSDIRCKAALLLGFDSAPTTGGESASTARSHKDISPPGAAQR</sequence>
<feature type="compositionally biased region" description="Polar residues" evidence="1">
    <location>
        <begin position="97"/>
        <end position="108"/>
    </location>
</feature>
<evidence type="ECO:0000313" key="2">
    <source>
        <dbReference type="EMBL" id="CAH0489253.1"/>
    </source>
</evidence>
<gene>
    <name evidence="2" type="ORF">PFR001_LOCUS4679</name>
</gene>